<feature type="transmembrane region" description="Helical" evidence="6">
    <location>
        <begin position="103"/>
        <end position="129"/>
    </location>
</feature>
<dbReference type="EMBL" id="DVGZ01000042">
    <property type="protein sequence ID" value="HIR46894.1"/>
    <property type="molecule type" value="Genomic_DNA"/>
</dbReference>
<feature type="transmembrane region" description="Helical" evidence="6">
    <location>
        <begin position="285"/>
        <end position="311"/>
    </location>
</feature>
<feature type="transmembrane region" description="Helical" evidence="6">
    <location>
        <begin position="149"/>
        <end position="172"/>
    </location>
</feature>
<dbReference type="Pfam" id="PF02687">
    <property type="entry name" value="FtsX"/>
    <property type="match status" value="2"/>
</dbReference>
<comment type="subcellular location">
    <subcellularLocation>
        <location evidence="1 6">Cell membrane</location>
        <topology evidence="1 6">Multi-pass membrane protein</topology>
    </subcellularLocation>
</comment>
<accession>A0A9D1AM05</accession>
<feature type="domain" description="ABC3 transporter permease C-terminal" evidence="7">
    <location>
        <begin position="63"/>
        <end position="182"/>
    </location>
</feature>
<dbReference type="PIRSF" id="PIRSF018968">
    <property type="entry name" value="ABC_permease_BceB"/>
    <property type="match status" value="1"/>
</dbReference>
<keyword evidence="3 6" id="KW-0812">Transmembrane</keyword>
<protein>
    <submittedName>
        <fullName evidence="8">ABC transporter permease</fullName>
    </submittedName>
</protein>
<dbReference type="GO" id="GO:0005886">
    <property type="term" value="C:plasma membrane"/>
    <property type="evidence" value="ECO:0007669"/>
    <property type="project" value="UniProtKB-SubCell"/>
</dbReference>
<keyword evidence="4 6" id="KW-1133">Transmembrane helix</keyword>
<name>A0A9D1AM05_9FIRM</name>
<gene>
    <name evidence="8" type="ORF">IAB89_04420</name>
</gene>
<feature type="transmembrane region" description="Helical" evidence="6">
    <location>
        <begin position="21"/>
        <end position="42"/>
    </location>
</feature>
<dbReference type="Proteomes" id="UP000824242">
    <property type="component" value="Unassembled WGS sequence"/>
</dbReference>
<dbReference type="AlphaFoldDB" id="A0A9D1AM05"/>
<comment type="similarity">
    <text evidence="6">Belongs to the ABC-4 integral membrane protein family.</text>
</comment>
<proteinExistence type="inferred from homology"/>
<evidence type="ECO:0000256" key="4">
    <source>
        <dbReference type="ARBA" id="ARBA00022989"/>
    </source>
</evidence>
<evidence type="ECO:0000256" key="6">
    <source>
        <dbReference type="PIRNR" id="PIRNR018968"/>
    </source>
</evidence>
<dbReference type="InterPro" id="IPR003838">
    <property type="entry name" value="ABC3_permease_C"/>
</dbReference>
<evidence type="ECO:0000256" key="1">
    <source>
        <dbReference type="ARBA" id="ARBA00004651"/>
    </source>
</evidence>
<dbReference type="GO" id="GO:0055085">
    <property type="term" value="P:transmembrane transport"/>
    <property type="evidence" value="ECO:0007669"/>
    <property type="project" value="UniProtKB-UniRule"/>
</dbReference>
<feature type="domain" description="ABC3 transporter permease C-terminal" evidence="7">
    <location>
        <begin position="553"/>
        <end position="657"/>
    </location>
</feature>
<keyword evidence="5 6" id="KW-0472">Membrane</keyword>
<evidence type="ECO:0000256" key="5">
    <source>
        <dbReference type="ARBA" id="ARBA00023136"/>
    </source>
</evidence>
<sequence length="677" mass="75575">MKQGFYRRLAWTGIRSNRRLYLPYLLTCAGMVMMTYIVTFLSASDAVRAMRGGDVMQGCLNLGSFVITFFALIFLFYTHSFLIRRRKKEFGLYNILGMGKRHIAVVLLWESGITAVLSLAGGLLAGIVFSKLAEMCVFYLLGGTAGYSLLISPGSVGRTLIIFLVIFGLILLDTLRQIRLTNPITLLRSENAGEKPPKANWFLAVLGLLLLGGAYWIAVSIQDPVQTLLLFFVAVLMVIAATYLLFVSASVAICRALQKNQRYYYRTNHFVSVSSMVFRMKRNGAGLASICILCTMVLVMISTTVCLYAGAEDSLRTRFPRNLDLTLTTEQLSDLEGGWVDEVRTASHDICTGAGLVPERVLDYRAVLFAGVVEDDQIKLDLNFAQYASEVWQIFLIPIEDYNTLMGAQETLAEDEVILYSTHENFSTSGTIQVENGPELRVKKMAPTFVSNGTAAMQIIPTLYIFVPNLEAAVQPVIDAGQGEWIDYTWNYAFDLSCPDPQQIAVQDQIWAKLDELREQSQDQIVMISCDSVAAEREGFYSLYGSLLFLGVLLGVVFVFAAVLIIYYKQISEGYEDQSRFAIMQKVGMTKREIRKSINSQILTVFFLPLILAGVHLAFAFPMLQKLLMLFGLTNVSLLVLITLVCYLVFAVCYLLIYRVTSRAYYGIVSGVRDEAV</sequence>
<feature type="transmembrane region" description="Helical" evidence="6">
    <location>
        <begin position="230"/>
        <end position="257"/>
    </location>
</feature>
<dbReference type="PANTHER" id="PTHR46795">
    <property type="entry name" value="ABC TRANSPORTER PERMEASE-RELATED-RELATED"/>
    <property type="match status" value="1"/>
</dbReference>
<evidence type="ECO:0000313" key="9">
    <source>
        <dbReference type="Proteomes" id="UP000824242"/>
    </source>
</evidence>
<feature type="transmembrane region" description="Helical" evidence="6">
    <location>
        <begin position="543"/>
        <end position="568"/>
    </location>
</feature>
<comment type="caution">
    <text evidence="8">The sequence shown here is derived from an EMBL/GenBank/DDBJ whole genome shotgun (WGS) entry which is preliminary data.</text>
</comment>
<dbReference type="InterPro" id="IPR052536">
    <property type="entry name" value="ABC-4_Integral_Memb_Prot"/>
</dbReference>
<dbReference type="PANTHER" id="PTHR46795:SF3">
    <property type="entry name" value="ABC TRANSPORTER PERMEASE"/>
    <property type="match status" value="1"/>
</dbReference>
<keyword evidence="6" id="KW-0813">Transport</keyword>
<feature type="transmembrane region" description="Helical" evidence="6">
    <location>
        <begin position="636"/>
        <end position="657"/>
    </location>
</feature>
<evidence type="ECO:0000256" key="3">
    <source>
        <dbReference type="ARBA" id="ARBA00022692"/>
    </source>
</evidence>
<feature type="transmembrane region" description="Helical" evidence="6">
    <location>
        <begin position="62"/>
        <end position="82"/>
    </location>
</feature>
<feature type="transmembrane region" description="Helical" evidence="6">
    <location>
        <begin position="199"/>
        <end position="218"/>
    </location>
</feature>
<evidence type="ECO:0000313" key="8">
    <source>
        <dbReference type="EMBL" id="HIR46894.1"/>
    </source>
</evidence>
<keyword evidence="2 6" id="KW-1003">Cell membrane</keyword>
<evidence type="ECO:0000259" key="7">
    <source>
        <dbReference type="Pfam" id="PF02687"/>
    </source>
</evidence>
<reference evidence="8" key="2">
    <citation type="journal article" date="2021" name="PeerJ">
        <title>Extensive microbial diversity within the chicken gut microbiome revealed by metagenomics and culture.</title>
        <authorList>
            <person name="Gilroy R."/>
            <person name="Ravi A."/>
            <person name="Getino M."/>
            <person name="Pursley I."/>
            <person name="Horton D.L."/>
            <person name="Alikhan N.F."/>
            <person name="Baker D."/>
            <person name="Gharbi K."/>
            <person name="Hall N."/>
            <person name="Watson M."/>
            <person name="Adriaenssens E.M."/>
            <person name="Foster-Nyarko E."/>
            <person name="Jarju S."/>
            <person name="Secka A."/>
            <person name="Antonio M."/>
            <person name="Oren A."/>
            <person name="Chaudhuri R.R."/>
            <person name="La Ragione R."/>
            <person name="Hildebrand F."/>
            <person name="Pallen M.J."/>
        </authorList>
    </citation>
    <scope>NUCLEOTIDE SEQUENCE</scope>
    <source>
        <strain evidence="8">ChiSxjej1B13-7958</strain>
    </source>
</reference>
<reference evidence="8" key="1">
    <citation type="submission" date="2020-10" db="EMBL/GenBank/DDBJ databases">
        <authorList>
            <person name="Gilroy R."/>
        </authorList>
    </citation>
    <scope>NUCLEOTIDE SEQUENCE</scope>
    <source>
        <strain evidence="8">ChiSxjej1B13-7958</strain>
    </source>
</reference>
<organism evidence="8 9">
    <name type="scientific">Candidatus Caccousia avicola</name>
    <dbReference type="NCBI Taxonomy" id="2840721"/>
    <lineage>
        <taxon>Bacteria</taxon>
        <taxon>Bacillati</taxon>
        <taxon>Bacillota</taxon>
        <taxon>Clostridia</taxon>
        <taxon>Eubacteriales</taxon>
        <taxon>Oscillospiraceae</taxon>
        <taxon>Oscillospiraceae incertae sedis</taxon>
        <taxon>Candidatus Caccousia</taxon>
    </lineage>
</organism>
<evidence type="ECO:0000256" key="2">
    <source>
        <dbReference type="ARBA" id="ARBA00022475"/>
    </source>
</evidence>
<feature type="transmembrane region" description="Helical" evidence="6">
    <location>
        <begin position="602"/>
        <end position="624"/>
    </location>
</feature>
<dbReference type="InterPro" id="IPR027022">
    <property type="entry name" value="ABC_permease_BceB-typ"/>
</dbReference>